<evidence type="ECO:0000256" key="3">
    <source>
        <dbReference type="SAM" id="MobiDB-lite"/>
    </source>
</evidence>
<dbReference type="Gene3D" id="2.120.10.80">
    <property type="entry name" value="Kelch-type beta propeller"/>
    <property type="match status" value="1"/>
</dbReference>
<dbReference type="SUPFAM" id="SSF50965">
    <property type="entry name" value="Galactose oxidase, central domain"/>
    <property type="match status" value="1"/>
</dbReference>
<dbReference type="PROSITE" id="PS50002">
    <property type="entry name" value="SH3"/>
    <property type="match status" value="1"/>
</dbReference>
<protein>
    <submittedName>
        <fullName evidence="5">4194_t:CDS:1</fullName>
    </submittedName>
</protein>
<sequence length="978" mass="104558">VDIVNTMVENRGTKIFSIWTADNQRVQLSYIDPKTLATVTCIDACPLQQSNTTTQTFNFVTQVKTTALQVNVIEFNGLGGGFHQIQFYQSDIVVYAAGYGNFPSCIPTPFSPSISTTGTWTPVVIQGAWETALQTTIPAASYASSNASITLTPYVPQTGDYLVTLHLPPCTPNCEAAVTILVTVNALPGLAIVKNITTNNLKPSDIPVYTGKVLATSNTFKPSVVIELDKQAPPNPGQTAFQIDIGNVAFTRTNSAPPLSGVFQYWLNVNGAVKPWGGLNGVLPDRANVKSLALLSKTQLIIGGTFSDARFSNIVLYDGSKLVTLSNGGLNGPVNSIISISSDEIIVGGSFTGTVDQAQTMLNNIARYKLSTTAWTQVSGGVNGPVNVLDYANVSNNNQIFVSGQYQVRYGPGKTDGELSSGFELWDEGQNSWANNTGFINGNIKDIMSLTVNGDAVTYISGNIISASPLRMFGASLLDPQGDITPLPIVPTSVNGSAPQVSIYTGAFYENSDGEAITVIGGSFTLGTTKNIALVKNSNIQSLSGDIDGTIQTVLIIDDTLYIGGVFSSSKGDGFAAYNLKSNEFDDIPKLSGAEGVSVNVVKRRQNREILVGGVFDKAGDIECKAVCSFDANNNQWNALGNTNIDGEVFAIDFVESNQNLFYIAGNLTVNGERTYLAEYNYGQSTWRSITESSSLSGIPSALAIDGSAQRIWIAGRTDAGAAYLYEYDGSKFNSFTTGLISTSRISQLTFLPINGNNPGNDIINGNRILMVAGDLQLDNGGNFSTALFDGQSWHPYLQASQNGGKNGNILGIFFDIPPSISNKIMVFAIVAVLMAVAYYRRKELKREAEETTTATFDLNSKIKFAEDLLQQSDKNSSGSEKVRISSGTEKSAKVDASDSGEQAFVAGGGGGLFSELFVGDLDDAQIFYAQYPFDPRTENELGLKVGDTIYVVDRSDPTWWIGFVDDGTGRLVKGAFP</sequence>
<feature type="compositionally biased region" description="Polar residues" evidence="3">
    <location>
        <begin position="874"/>
        <end position="890"/>
    </location>
</feature>
<dbReference type="Pfam" id="PF20843">
    <property type="entry name" value="Rax2_3"/>
    <property type="match status" value="1"/>
</dbReference>
<dbReference type="InterPro" id="IPR001452">
    <property type="entry name" value="SH3_domain"/>
</dbReference>
<dbReference type="InterPro" id="IPR036028">
    <property type="entry name" value="SH3-like_dom_sf"/>
</dbReference>
<feature type="non-terminal residue" evidence="5">
    <location>
        <position position="978"/>
    </location>
</feature>
<evidence type="ECO:0000256" key="1">
    <source>
        <dbReference type="ARBA" id="ARBA00022443"/>
    </source>
</evidence>
<dbReference type="InterPro" id="IPR015915">
    <property type="entry name" value="Kelch-typ_b-propeller"/>
</dbReference>
<evidence type="ECO:0000259" key="4">
    <source>
        <dbReference type="PROSITE" id="PS50002"/>
    </source>
</evidence>
<dbReference type="SUPFAM" id="SSF50044">
    <property type="entry name" value="SH3-domain"/>
    <property type="match status" value="1"/>
</dbReference>
<dbReference type="OrthoDB" id="2503993at2759"/>
<dbReference type="Pfam" id="PF20842">
    <property type="entry name" value="Rax2_2"/>
    <property type="match status" value="1"/>
</dbReference>
<dbReference type="Gene3D" id="2.30.30.40">
    <property type="entry name" value="SH3 Domains"/>
    <property type="match status" value="1"/>
</dbReference>
<dbReference type="Proteomes" id="UP000789739">
    <property type="component" value="Unassembled WGS sequence"/>
</dbReference>
<dbReference type="Pfam" id="PF12768">
    <property type="entry name" value="Rax2"/>
    <property type="match status" value="2"/>
</dbReference>
<comment type="caution">
    <text evidence="5">The sequence shown here is derived from an EMBL/GenBank/DDBJ whole genome shotgun (WGS) entry which is preliminary data.</text>
</comment>
<reference evidence="5" key="1">
    <citation type="submission" date="2021-06" db="EMBL/GenBank/DDBJ databases">
        <authorList>
            <person name="Kallberg Y."/>
            <person name="Tangrot J."/>
            <person name="Rosling A."/>
        </authorList>
    </citation>
    <scope>NUCLEOTIDE SEQUENCE</scope>
    <source>
        <strain evidence="5">BR232B</strain>
    </source>
</reference>
<feature type="domain" description="SH3" evidence="4">
    <location>
        <begin position="923"/>
        <end position="978"/>
    </location>
</feature>
<feature type="region of interest" description="Disordered" evidence="3">
    <location>
        <begin position="874"/>
        <end position="896"/>
    </location>
</feature>
<dbReference type="PANTHER" id="PTHR31778">
    <property type="entry name" value="BUD SITE SELECTION PROTEIN RAX2"/>
    <property type="match status" value="1"/>
</dbReference>
<name>A0A9N9H7K9_9GLOM</name>
<dbReference type="CDD" id="cd00174">
    <property type="entry name" value="SH3"/>
    <property type="match status" value="1"/>
</dbReference>
<gene>
    <name evidence="5" type="ORF">PBRASI_LOCUS10450</name>
</gene>
<dbReference type="InterPro" id="IPR048265">
    <property type="entry name" value="Rax2-like_third"/>
</dbReference>
<evidence type="ECO:0000313" key="6">
    <source>
        <dbReference type="Proteomes" id="UP000789739"/>
    </source>
</evidence>
<dbReference type="InterPro" id="IPR048266">
    <property type="entry name" value="Rax2-like_second"/>
</dbReference>
<feature type="non-terminal residue" evidence="5">
    <location>
        <position position="1"/>
    </location>
</feature>
<dbReference type="PANTHER" id="PTHR31778:SF2">
    <property type="entry name" value="BUD SITE SELECTION PROTEIN RAX2"/>
    <property type="match status" value="1"/>
</dbReference>
<organism evidence="5 6">
    <name type="scientific">Paraglomus brasilianum</name>
    <dbReference type="NCBI Taxonomy" id="144538"/>
    <lineage>
        <taxon>Eukaryota</taxon>
        <taxon>Fungi</taxon>
        <taxon>Fungi incertae sedis</taxon>
        <taxon>Mucoromycota</taxon>
        <taxon>Glomeromycotina</taxon>
        <taxon>Glomeromycetes</taxon>
        <taxon>Paraglomerales</taxon>
        <taxon>Paraglomeraceae</taxon>
        <taxon>Paraglomus</taxon>
    </lineage>
</organism>
<dbReference type="Pfam" id="PF00018">
    <property type="entry name" value="SH3_1"/>
    <property type="match status" value="1"/>
</dbReference>
<keyword evidence="1 2" id="KW-0728">SH3 domain</keyword>
<evidence type="ECO:0000313" key="5">
    <source>
        <dbReference type="EMBL" id="CAG8654722.1"/>
    </source>
</evidence>
<dbReference type="EMBL" id="CAJVPI010003133">
    <property type="protein sequence ID" value="CAG8654722.1"/>
    <property type="molecule type" value="Genomic_DNA"/>
</dbReference>
<dbReference type="InterPro" id="IPR024982">
    <property type="entry name" value="Rax2-like_C"/>
</dbReference>
<dbReference type="SMART" id="SM00326">
    <property type="entry name" value="SH3"/>
    <property type="match status" value="1"/>
</dbReference>
<keyword evidence="6" id="KW-1185">Reference proteome</keyword>
<accession>A0A9N9H7K9</accession>
<dbReference type="SUPFAM" id="SSF101898">
    <property type="entry name" value="NHL repeat"/>
    <property type="match status" value="1"/>
</dbReference>
<dbReference type="GO" id="GO:1902929">
    <property type="term" value="C:plasma membrane of growing cell tip"/>
    <property type="evidence" value="ECO:0007669"/>
    <property type="project" value="TreeGrafter"/>
</dbReference>
<dbReference type="InterPro" id="IPR011043">
    <property type="entry name" value="Gal_Oxase/kelch_b-propeller"/>
</dbReference>
<dbReference type="AlphaFoldDB" id="A0A9N9H7K9"/>
<evidence type="ECO:0000256" key="2">
    <source>
        <dbReference type="PROSITE-ProRule" id="PRU00192"/>
    </source>
</evidence>
<proteinExistence type="predicted"/>